<organism evidence="1 2">
    <name type="scientific">Neurospora intermedia</name>
    <dbReference type="NCBI Taxonomy" id="5142"/>
    <lineage>
        <taxon>Eukaryota</taxon>
        <taxon>Fungi</taxon>
        <taxon>Dikarya</taxon>
        <taxon>Ascomycota</taxon>
        <taxon>Pezizomycotina</taxon>
        <taxon>Sordariomycetes</taxon>
        <taxon>Sordariomycetidae</taxon>
        <taxon>Sordariales</taxon>
        <taxon>Sordariaceae</taxon>
        <taxon>Neurospora</taxon>
    </lineage>
</organism>
<evidence type="ECO:0000313" key="1">
    <source>
        <dbReference type="EMBL" id="KAL0467517.1"/>
    </source>
</evidence>
<sequence length="173" mass="20360">MHEYLDRWAVPHEQLPKNLFFVRHENSQCDSEDEWNSDMEGERPSELSMMGGITAACPKALINCLCKITNIVDIYRRMNRHLRWTDRRPSCFVSTFGNFHDAVVWGGQFPGIVRIYRIVTAELPPMPPFVHVFRPSDFNILWPKDEYLFLHQIPDRGIECHVVLPDYLKTTRE</sequence>
<protein>
    <submittedName>
        <fullName evidence="1">Uncharacterized protein</fullName>
    </submittedName>
</protein>
<keyword evidence="2" id="KW-1185">Reference proteome</keyword>
<name>A0ABR3D5E1_NEUIN</name>
<reference evidence="1 2" key="1">
    <citation type="submission" date="2023-09" db="EMBL/GenBank/DDBJ databases">
        <title>Multi-omics analysis of a traditional fermented food reveals byproduct-associated fungal strains for waste-to-food upcycling.</title>
        <authorList>
            <consortium name="Lawrence Berkeley National Laboratory"/>
            <person name="Rekdal V.M."/>
            <person name="Villalobos-Escobedo J.M."/>
            <person name="Rodriguez-Valeron N."/>
            <person name="Garcia M.O."/>
            <person name="Vasquez D.P."/>
            <person name="Damayanti I."/>
            <person name="Sorensen P.M."/>
            <person name="Baidoo E.E."/>
            <person name="De Carvalho A.C."/>
            <person name="Riley R."/>
            <person name="Lipzen A."/>
            <person name="He G."/>
            <person name="Yan M."/>
            <person name="Haridas S."/>
            <person name="Daum C."/>
            <person name="Yoshinaga Y."/>
            <person name="Ng V."/>
            <person name="Grigoriev I.V."/>
            <person name="Munk R."/>
            <person name="Nuraida L."/>
            <person name="Wijaya C.H."/>
            <person name="Morales P.-C."/>
            <person name="Keasling J.D."/>
        </authorList>
    </citation>
    <scope>NUCLEOTIDE SEQUENCE [LARGE SCALE GENOMIC DNA]</scope>
    <source>
        <strain evidence="1 2">FGSC 2613</strain>
    </source>
</reference>
<dbReference type="EMBL" id="JAVLET010000009">
    <property type="protein sequence ID" value="KAL0467517.1"/>
    <property type="molecule type" value="Genomic_DNA"/>
</dbReference>
<dbReference type="Proteomes" id="UP001451303">
    <property type="component" value="Unassembled WGS sequence"/>
</dbReference>
<comment type="caution">
    <text evidence="1">The sequence shown here is derived from an EMBL/GenBank/DDBJ whole genome shotgun (WGS) entry which is preliminary data.</text>
</comment>
<dbReference type="PANTHER" id="PTHR40781">
    <property type="match status" value="1"/>
</dbReference>
<proteinExistence type="predicted"/>
<accession>A0ABR3D5E1</accession>
<gene>
    <name evidence="1" type="ORF">QR685DRAFT_591931</name>
</gene>
<evidence type="ECO:0000313" key="2">
    <source>
        <dbReference type="Proteomes" id="UP001451303"/>
    </source>
</evidence>
<dbReference type="PANTHER" id="PTHR40781:SF1">
    <property type="match status" value="1"/>
</dbReference>